<accession>A0A856MLM6</accession>
<name>A0A856MLM6_9CYAN</name>
<dbReference type="EMBL" id="CP030118">
    <property type="protein sequence ID" value="QDL10451.1"/>
    <property type="molecule type" value="Genomic_DNA"/>
</dbReference>
<protein>
    <submittedName>
        <fullName evidence="2">Uncharacterized protein</fullName>
    </submittedName>
</protein>
<dbReference type="KEGG" id="bsen:DP114_23425"/>
<gene>
    <name evidence="2" type="ORF">DP114_23425</name>
</gene>
<sequence length="220" mass="22726">MNGFKNLITGVPNFFTGLLGKKKNGYYLELDEAAEATKEAAKQAVSKAQEAVGSVVSKAQEAVEPVTSKAQEAVGSVVAKAQEAVEPVTSKAQEAVGSVTSKAQEAAQPAASKAQEAAKPAASKAKKTAKSAPKQADTNNGTKDAAAEGKPNVQLTQGAVGAKPEPVNSQKAKAIIQKEPTETTFAPKYLAVPNTSNGRRRPGANMSSFLDMANQVKTSK</sequence>
<reference evidence="2 3" key="1">
    <citation type="submission" date="2018-06" db="EMBL/GenBank/DDBJ databases">
        <title>Comparative genomics of Brasilonema spp. strains.</title>
        <authorList>
            <person name="Alvarenga D.O."/>
            <person name="Fiore M.F."/>
            <person name="Varani A.M."/>
        </authorList>
    </citation>
    <scope>NUCLEOTIDE SEQUENCE [LARGE SCALE GENOMIC DNA]</scope>
    <source>
        <strain evidence="2 3">CENA114</strain>
    </source>
</reference>
<evidence type="ECO:0000256" key="1">
    <source>
        <dbReference type="SAM" id="MobiDB-lite"/>
    </source>
</evidence>
<feature type="compositionally biased region" description="Low complexity" evidence="1">
    <location>
        <begin position="103"/>
        <end position="123"/>
    </location>
</feature>
<dbReference type="AlphaFoldDB" id="A0A856MLM6"/>
<proteinExistence type="predicted"/>
<organism evidence="2 3">
    <name type="scientific">Brasilonema sennae CENA114</name>
    <dbReference type="NCBI Taxonomy" id="415709"/>
    <lineage>
        <taxon>Bacteria</taxon>
        <taxon>Bacillati</taxon>
        <taxon>Cyanobacteriota</taxon>
        <taxon>Cyanophyceae</taxon>
        <taxon>Nostocales</taxon>
        <taxon>Scytonemataceae</taxon>
        <taxon>Brasilonema</taxon>
        <taxon>Bromeliae group (in: Brasilonema)</taxon>
    </lineage>
</organism>
<dbReference type="SUPFAM" id="SSF58113">
    <property type="entry name" value="Apolipoprotein A-I"/>
    <property type="match status" value="1"/>
</dbReference>
<evidence type="ECO:0000313" key="3">
    <source>
        <dbReference type="Proteomes" id="UP000503129"/>
    </source>
</evidence>
<feature type="region of interest" description="Disordered" evidence="1">
    <location>
        <begin position="103"/>
        <end position="173"/>
    </location>
</feature>
<evidence type="ECO:0000313" key="2">
    <source>
        <dbReference type="EMBL" id="QDL10451.1"/>
    </source>
</evidence>
<dbReference type="Gene3D" id="1.20.120.20">
    <property type="entry name" value="Apolipoprotein"/>
    <property type="match status" value="1"/>
</dbReference>
<keyword evidence="3" id="KW-1185">Reference proteome</keyword>
<dbReference type="RefSeq" id="WP_169264712.1">
    <property type="nucleotide sequence ID" value="NZ_CAWOXK010000001.1"/>
</dbReference>
<feature type="region of interest" description="Disordered" evidence="1">
    <location>
        <begin position="187"/>
        <end position="220"/>
    </location>
</feature>
<dbReference type="Proteomes" id="UP000503129">
    <property type="component" value="Chromosome"/>
</dbReference>